<evidence type="ECO:0000259" key="8">
    <source>
        <dbReference type="PROSITE" id="PS51462"/>
    </source>
</evidence>
<dbReference type="GO" id="GO:0019693">
    <property type="term" value="P:ribose phosphate metabolic process"/>
    <property type="evidence" value="ECO:0007669"/>
    <property type="project" value="TreeGrafter"/>
</dbReference>
<feature type="domain" description="Nudix hydrolase" evidence="8">
    <location>
        <begin position="74"/>
        <end position="222"/>
    </location>
</feature>
<evidence type="ECO:0000256" key="6">
    <source>
        <dbReference type="ARBA" id="ARBA00032162"/>
    </source>
</evidence>
<dbReference type="GO" id="GO:0080042">
    <property type="term" value="F:ADP-glucose pyrophosphohydrolase activity"/>
    <property type="evidence" value="ECO:0007669"/>
    <property type="project" value="TreeGrafter"/>
</dbReference>
<dbReference type="PANTHER" id="PTHR11839:SF18">
    <property type="entry name" value="NUDIX HYDROLASE DOMAIN-CONTAINING PROTEIN"/>
    <property type="match status" value="1"/>
</dbReference>
<dbReference type="PANTHER" id="PTHR11839">
    <property type="entry name" value="UDP/ADP-SUGAR PYROPHOSPHATASE"/>
    <property type="match status" value="1"/>
</dbReference>
<comment type="caution">
    <text evidence="9">The sequence shown here is derived from an EMBL/GenBank/DDBJ whole genome shotgun (WGS) entry which is preliminary data.</text>
</comment>
<evidence type="ECO:0000256" key="1">
    <source>
        <dbReference type="ARBA" id="ARBA00000847"/>
    </source>
</evidence>
<accession>A0AA35V2D6</accession>
<keyword evidence="5" id="KW-0378">Hydrolase</keyword>
<dbReference type="InterPro" id="IPR015797">
    <property type="entry name" value="NUDIX_hydrolase-like_dom_sf"/>
</dbReference>
<protein>
    <recommendedName>
        <fullName evidence="4">GDP-mannose pyrophosphatase</fullName>
    </recommendedName>
    <alternativeName>
        <fullName evidence="6">GDP-mannose hydrolase</fullName>
    </alternativeName>
    <alternativeName>
        <fullName evidence="7">GDPMK</fullName>
    </alternativeName>
</protein>
<comment type="cofactor">
    <cofactor evidence="2">
        <name>Mg(2+)</name>
        <dbReference type="ChEBI" id="CHEBI:18420"/>
    </cofactor>
</comment>
<evidence type="ECO:0000256" key="2">
    <source>
        <dbReference type="ARBA" id="ARBA00001946"/>
    </source>
</evidence>
<keyword evidence="10" id="KW-1185">Reference proteome</keyword>
<evidence type="ECO:0000313" key="10">
    <source>
        <dbReference type="Proteomes" id="UP001176960"/>
    </source>
</evidence>
<dbReference type="Proteomes" id="UP001176960">
    <property type="component" value="Unassembled WGS sequence"/>
</dbReference>
<dbReference type="Pfam" id="PF00293">
    <property type="entry name" value="NUDIX"/>
    <property type="match status" value="1"/>
</dbReference>
<dbReference type="InterPro" id="IPR000086">
    <property type="entry name" value="NUDIX_hydrolase_dom"/>
</dbReference>
<name>A0AA35V2D6_9PROT</name>
<organism evidence="9 10">
    <name type="scientific">Brytella acorum</name>
    <dbReference type="NCBI Taxonomy" id="2959299"/>
    <lineage>
        <taxon>Bacteria</taxon>
        <taxon>Pseudomonadati</taxon>
        <taxon>Pseudomonadota</taxon>
        <taxon>Alphaproteobacteria</taxon>
        <taxon>Acetobacterales</taxon>
        <taxon>Acetobacteraceae</taxon>
        <taxon>Brytella</taxon>
    </lineage>
</organism>
<dbReference type="AlphaFoldDB" id="A0AA35V2D6"/>
<evidence type="ECO:0000256" key="7">
    <source>
        <dbReference type="ARBA" id="ARBA00032272"/>
    </source>
</evidence>
<comment type="catalytic activity">
    <reaction evidence="1">
        <text>GDP-alpha-D-mannose + H2O = alpha-D-mannose 1-phosphate + GMP + 2 H(+)</text>
        <dbReference type="Rhea" id="RHEA:27978"/>
        <dbReference type="ChEBI" id="CHEBI:15377"/>
        <dbReference type="ChEBI" id="CHEBI:15378"/>
        <dbReference type="ChEBI" id="CHEBI:57527"/>
        <dbReference type="ChEBI" id="CHEBI:58115"/>
        <dbReference type="ChEBI" id="CHEBI:58409"/>
    </reaction>
</comment>
<dbReference type="PROSITE" id="PS51462">
    <property type="entry name" value="NUDIX"/>
    <property type="match status" value="1"/>
</dbReference>
<dbReference type="SUPFAM" id="SSF55811">
    <property type="entry name" value="Nudix"/>
    <property type="match status" value="1"/>
</dbReference>
<dbReference type="GO" id="GO:0006753">
    <property type="term" value="P:nucleoside phosphate metabolic process"/>
    <property type="evidence" value="ECO:0007669"/>
    <property type="project" value="TreeGrafter"/>
</dbReference>
<evidence type="ECO:0000256" key="4">
    <source>
        <dbReference type="ARBA" id="ARBA00016377"/>
    </source>
</evidence>
<evidence type="ECO:0000256" key="3">
    <source>
        <dbReference type="ARBA" id="ARBA00007275"/>
    </source>
</evidence>
<evidence type="ECO:0000256" key="5">
    <source>
        <dbReference type="ARBA" id="ARBA00022801"/>
    </source>
</evidence>
<comment type="similarity">
    <text evidence="3">Belongs to the Nudix hydrolase family. NudK subfamily.</text>
</comment>
<proteinExistence type="inferred from homology"/>
<dbReference type="EMBL" id="CATKSH010000014">
    <property type="protein sequence ID" value="CAI9121355.1"/>
    <property type="molecule type" value="Genomic_DNA"/>
</dbReference>
<evidence type="ECO:0000313" key="9">
    <source>
        <dbReference type="EMBL" id="CAI9121355.1"/>
    </source>
</evidence>
<sequence>MMNIIFASTIPKDQHDAVRNASHFRRWLERTRTAFQLRSVHVRDVGMFGRRVGFIFVEAEALHDGQVLPEYAFLRGDSASILVVLKCPGLPDRTVLTCEARLPIGKADLLSLPAGMVDDGSFDSTALRELGEEIGTDLHVREEQLIHLATTWTSPGGCDEAISLFAAEMEASPELIRSLEGRRTGNKAEHEFIEVRVMALDDIPKIGMTDAKTLLSYALYRHEHPARS</sequence>
<dbReference type="RefSeq" id="WP_289840706.1">
    <property type="nucleotide sequence ID" value="NZ_CATKSH010000014.1"/>
</dbReference>
<reference evidence="9" key="1">
    <citation type="submission" date="2023-03" db="EMBL/GenBank/DDBJ databases">
        <authorList>
            <person name="Cleenwerck I."/>
        </authorList>
    </citation>
    <scope>NUCLEOTIDE SEQUENCE</scope>
    <source>
        <strain evidence="9">LMG 32879</strain>
    </source>
</reference>
<dbReference type="GO" id="GO:0080041">
    <property type="term" value="F:ADP-ribose pyrophosphohydrolase activity"/>
    <property type="evidence" value="ECO:0007669"/>
    <property type="project" value="TreeGrafter"/>
</dbReference>
<dbReference type="Gene3D" id="3.90.79.10">
    <property type="entry name" value="Nucleoside Triphosphate Pyrophosphohydrolase"/>
    <property type="match status" value="1"/>
</dbReference>
<dbReference type="CDD" id="cd03424">
    <property type="entry name" value="NUDIX_ADPRase_Nudt5_UGPPase_Nudt14"/>
    <property type="match status" value="1"/>
</dbReference>
<gene>
    <name evidence="9" type="ORF">LMG32879_002202</name>
</gene>